<name>A8APC3_CITK8</name>
<evidence type="ECO:0000313" key="2">
    <source>
        <dbReference type="Proteomes" id="UP000008148"/>
    </source>
</evidence>
<proteinExistence type="predicted"/>
<dbReference type="EMBL" id="CP000822">
    <property type="protein sequence ID" value="ABV15336.1"/>
    <property type="molecule type" value="Genomic_DNA"/>
</dbReference>
<keyword evidence="2" id="KW-1185">Reference proteome</keyword>
<dbReference type="STRING" id="290338.CKO_04279"/>
<dbReference type="AlphaFoldDB" id="A8APC3"/>
<dbReference type="Proteomes" id="UP000008148">
    <property type="component" value="Chromosome"/>
</dbReference>
<protein>
    <submittedName>
        <fullName evidence="1">Uncharacterized protein</fullName>
    </submittedName>
</protein>
<evidence type="ECO:0000313" key="1">
    <source>
        <dbReference type="EMBL" id="ABV15336.1"/>
    </source>
</evidence>
<sequence>MIFLQSGDANVHIAAIVFFDMLKGGYKSTYNTSVSIKRQGRGNGKGITGERQD</sequence>
<dbReference type="HOGENOM" id="CLU_3078203_0_0_6"/>
<reference evidence="1 2" key="1">
    <citation type="submission" date="2007-08" db="EMBL/GenBank/DDBJ databases">
        <authorList>
            <consortium name="The Citrobacter koseri Genome Sequencing Project"/>
            <person name="McClelland M."/>
            <person name="Sanderson E.K."/>
            <person name="Porwollik S."/>
            <person name="Spieth J."/>
            <person name="Clifton W.S."/>
            <person name="Latreille P."/>
            <person name="Courtney L."/>
            <person name="Wang C."/>
            <person name="Pepin K."/>
            <person name="Bhonagiri V."/>
            <person name="Nash W."/>
            <person name="Johnson M."/>
            <person name="Thiruvilangam P."/>
            <person name="Wilson R."/>
        </authorList>
    </citation>
    <scope>NUCLEOTIDE SEQUENCE [LARGE SCALE GENOMIC DNA]</scope>
    <source>
        <strain evidence="2">ATCC BAA-895 / CDC 4225-83 / SGSC4696</strain>
    </source>
</reference>
<accession>A8APC3</accession>
<organism evidence="1 2">
    <name type="scientific">Citrobacter koseri (strain ATCC BAA-895 / CDC 4225-83 / SGSC4696)</name>
    <dbReference type="NCBI Taxonomy" id="290338"/>
    <lineage>
        <taxon>Bacteria</taxon>
        <taxon>Pseudomonadati</taxon>
        <taxon>Pseudomonadota</taxon>
        <taxon>Gammaproteobacteria</taxon>
        <taxon>Enterobacterales</taxon>
        <taxon>Enterobacteriaceae</taxon>
        <taxon>Citrobacter</taxon>
    </lineage>
</organism>
<dbReference type="KEGG" id="cko:CKO_04279"/>
<gene>
    <name evidence="1" type="ordered locus">CKO_04279</name>
</gene>